<dbReference type="EMBL" id="LAZR01004249">
    <property type="protein sequence ID" value="KKN10389.1"/>
    <property type="molecule type" value="Genomic_DNA"/>
</dbReference>
<organism evidence="1">
    <name type="scientific">marine sediment metagenome</name>
    <dbReference type="NCBI Taxonomy" id="412755"/>
    <lineage>
        <taxon>unclassified sequences</taxon>
        <taxon>metagenomes</taxon>
        <taxon>ecological metagenomes</taxon>
    </lineage>
</organism>
<dbReference type="AlphaFoldDB" id="A0A0F9MXI0"/>
<accession>A0A0F9MXI0</accession>
<proteinExistence type="predicted"/>
<evidence type="ECO:0000313" key="1">
    <source>
        <dbReference type="EMBL" id="KKN10389.1"/>
    </source>
</evidence>
<name>A0A0F9MXI0_9ZZZZ</name>
<sequence length="66" mass="7761">MGFNIQKQILIDGKDADMLPLIFAFAQKYMKEIYEKNPGYSSEQFDDVNNTIEKLMSVEEMEHRVK</sequence>
<protein>
    <submittedName>
        <fullName evidence="1">Uncharacterized protein</fullName>
    </submittedName>
</protein>
<reference evidence="1" key="1">
    <citation type="journal article" date="2015" name="Nature">
        <title>Complex archaea that bridge the gap between prokaryotes and eukaryotes.</title>
        <authorList>
            <person name="Spang A."/>
            <person name="Saw J.H."/>
            <person name="Jorgensen S.L."/>
            <person name="Zaremba-Niedzwiedzka K."/>
            <person name="Martijn J."/>
            <person name="Lind A.E."/>
            <person name="van Eijk R."/>
            <person name="Schleper C."/>
            <person name="Guy L."/>
            <person name="Ettema T.J."/>
        </authorList>
    </citation>
    <scope>NUCLEOTIDE SEQUENCE</scope>
</reference>
<comment type="caution">
    <text evidence="1">The sequence shown here is derived from an EMBL/GenBank/DDBJ whole genome shotgun (WGS) entry which is preliminary data.</text>
</comment>
<gene>
    <name evidence="1" type="ORF">LCGC14_1037100</name>
</gene>